<evidence type="ECO:0000313" key="1">
    <source>
        <dbReference type="EMBL" id="MDQ0256970.1"/>
    </source>
</evidence>
<dbReference type="Pfam" id="PF22116">
    <property type="entry name" value="DUF6944"/>
    <property type="match status" value="1"/>
</dbReference>
<proteinExistence type="predicted"/>
<sequence>MNEALILVGLLVEVIGQITSATSETRELLEESDLNILLTVIGEGLQSIGEALQGIGVEDPVISASSYIESAGAGASSFAAWKELMENGEEAIKLGILGDGLQGLGAALSAEAGDVPVLQLGDSLESIGATLESIGGVAELKGEEVHAQHLAVLGSWLQATGGLIQLIYLTWEAR</sequence>
<protein>
    <recommendedName>
        <fullName evidence="3">DUF937 domain-containing protein</fullName>
    </recommendedName>
</protein>
<comment type="caution">
    <text evidence="1">The sequence shown here is derived from an EMBL/GenBank/DDBJ whole genome shotgun (WGS) entry which is preliminary data.</text>
</comment>
<name>A0ABU0A149_9BACI</name>
<keyword evidence="2" id="KW-1185">Reference proteome</keyword>
<dbReference type="Proteomes" id="UP001230005">
    <property type="component" value="Unassembled WGS sequence"/>
</dbReference>
<evidence type="ECO:0000313" key="2">
    <source>
        <dbReference type="Proteomes" id="UP001230005"/>
    </source>
</evidence>
<dbReference type="RefSeq" id="WP_307329938.1">
    <property type="nucleotide sequence ID" value="NZ_JAUSUG010000021.1"/>
</dbReference>
<dbReference type="EMBL" id="JAUSUG010000021">
    <property type="protein sequence ID" value="MDQ0256970.1"/>
    <property type="molecule type" value="Genomic_DNA"/>
</dbReference>
<accession>A0ABU0A149</accession>
<dbReference type="InterPro" id="IPR054224">
    <property type="entry name" value="DUF6944"/>
</dbReference>
<reference evidence="1 2" key="1">
    <citation type="submission" date="2023-07" db="EMBL/GenBank/DDBJ databases">
        <title>Genomic Encyclopedia of Type Strains, Phase IV (KMG-IV): sequencing the most valuable type-strain genomes for metagenomic binning, comparative biology and taxonomic classification.</title>
        <authorList>
            <person name="Goeker M."/>
        </authorList>
    </citation>
    <scope>NUCLEOTIDE SEQUENCE [LARGE SCALE GENOMIC DNA]</scope>
    <source>
        <strain evidence="1 2">DSM 9768</strain>
    </source>
</reference>
<gene>
    <name evidence="1" type="ORF">J2S74_004415</name>
</gene>
<organism evidence="1 2">
    <name type="scientific">Evansella vedderi</name>
    <dbReference type="NCBI Taxonomy" id="38282"/>
    <lineage>
        <taxon>Bacteria</taxon>
        <taxon>Bacillati</taxon>
        <taxon>Bacillota</taxon>
        <taxon>Bacilli</taxon>
        <taxon>Bacillales</taxon>
        <taxon>Bacillaceae</taxon>
        <taxon>Evansella</taxon>
    </lineage>
</organism>
<evidence type="ECO:0008006" key="3">
    <source>
        <dbReference type="Google" id="ProtNLM"/>
    </source>
</evidence>